<keyword evidence="1" id="KW-0121">Carboxypeptidase</keyword>
<evidence type="ECO:0000256" key="4">
    <source>
        <dbReference type="ARBA" id="ARBA00050333"/>
    </source>
</evidence>
<dbReference type="FunCoup" id="B3RLE4">
    <property type="interactions" value="74"/>
</dbReference>
<comment type="catalytic activity">
    <reaction evidence="7">
        <text>N(2)-(4-aminobutanoyl)-L-lysine + H2O = 4-aminobutanoate + L-lysine</text>
        <dbReference type="Rhea" id="RHEA:59620"/>
        <dbReference type="ChEBI" id="CHEBI:15377"/>
        <dbReference type="ChEBI" id="CHEBI:32551"/>
        <dbReference type="ChEBI" id="CHEBI:59888"/>
        <dbReference type="ChEBI" id="CHEBI:143159"/>
        <dbReference type="EC" id="3.4.13.4"/>
    </reaction>
    <physiologicalReaction direction="left-to-right" evidence="7">
        <dbReference type="Rhea" id="RHEA:59621"/>
    </physiologicalReaction>
</comment>
<evidence type="ECO:0000256" key="6">
    <source>
        <dbReference type="ARBA" id="ARBA00051059"/>
    </source>
</evidence>
<dbReference type="InterPro" id="IPR011650">
    <property type="entry name" value="Peptidase_M20_dimer"/>
</dbReference>
<dbReference type="InParanoid" id="B3RLE4"/>
<dbReference type="PhylomeDB" id="B3RLE4"/>
<dbReference type="InterPro" id="IPR017439">
    <property type="entry name" value="Amidohydrolase"/>
</dbReference>
<dbReference type="HOGENOM" id="CLU_031812_1_1_1"/>
<accession>B3RLE4</accession>
<dbReference type="GO" id="GO:0004180">
    <property type="term" value="F:carboxypeptidase activity"/>
    <property type="evidence" value="ECO:0007669"/>
    <property type="project" value="UniProtKB-KW"/>
</dbReference>
<evidence type="ECO:0000313" key="13">
    <source>
        <dbReference type="Proteomes" id="UP000009022"/>
    </source>
</evidence>
<dbReference type="PANTHER" id="PTHR30575:SF0">
    <property type="entry name" value="XAA-ARG DIPEPTIDASE"/>
    <property type="match status" value="1"/>
</dbReference>
<dbReference type="InterPro" id="IPR017144">
    <property type="entry name" value="Xaa-Arg_dipeptidase"/>
</dbReference>
<organism evidence="12 13">
    <name type="scientific">Trichoplax adhaerens</name>
    <name type="common">Trichoplax reptans</name>
    <dbReference type="NCBI Taxonomy" id="10228"/>
    <lineage>
        <taxon>Eukaryota</taxon>
        <taxon>Metazoa</taxon>
        <taxon>Placozoa</taxon>
        <taxon>Uniplacotomia</taxon>
        <taxon>Trichoplacea</taxon>
        <taxon>Trichoplacidae</taxon>
        <taxon>Trichoplax</taxon>
    </lineage>
</organism>
<evidence type="ECO:0000256" key="3">
    <source>
        <dbReference type="ARBA" id="ARBA00022801"/>
    </source>
</evidence>
<dbReference type="NCBIfam" id="TIGR01891">
    <property type="entry name" value="amidohydrolases"/>
    <property type="match status" value="1"/>
</dbReference>
<dbReference type="CTD" id="6749946"/>
<comment type="function">
    <text evidence="9">Catalyzes the peptide bond hydrolysis in dipeptides having basic amino acids lysine, ornithine or arginine at C-terminus. Postulated to function in a metabolite repair mechanism by eliminating alternate dipeptide by-products formed during carnosine synthesis.</text>
</comment>
<protein>
    <recommendedName>
        <fullName evidence="10">Peptidase M20 domain-containing protein 2</fullName>
    </recommendedName>
</protein>
<dbReference type="AlphaFoldDB" id="B3RLE4"/>
<dbReference type="PANTHER" id="PTHR30575">
    <property type="entry name" value="PEPTIDASE M20"/>
    <property type="match status" value="1"/>
</dbReference>
<dbReference type="FunFam" id="3.40.630.10:FF:000039">
    <property type="entry name" value="Peptidase M20 domain-containing protein 2"/>
    <property type="match status" value="1"/>
</dbReference>
<dbReference type="Gene3D" id="3.40.630.10">
    <property type="entry name" value="Zn peptidases"/>
    <property type="match status" value="1"/>
</dbReference>
<dbReference type="Pfam" id="PF07687">
    <property type="entry name" value="M20_dimer"/>
    <property type="match status" value="1"/>
</dbReference>
<feature type="domain" description="Peptidase M20 dimerisation" evidence="11">
    <location>
        <begin position="172"/>
        <end position="264"/>
    </location>
</feature>
<gene>
    <name evidence="12" type="ORF">TRIADDRAFT_18544</name>
</gene>
<dbReference type="KEGG" id="tad:TRIADDRAFT_18544"/>
<dbReference type="EMBL" id="DS985241">
    <property type="protein sequence ID" value="EDV28752.1"/>
    <property type="molecule type" value="Genomic_DNA"/>
</dbReference>
<dbReference type="GO" id="GO:0051246">
    <property type="term" value="P:regulation of protein metabolic process"/>
    <property type="evidence" value="ECO:0007669"/>
    <property type="project" value="UniProtKB-ARBA"/>
</dbReference>
<dbReference type="Gene3D" id="3.30.70.360">
    <property type="match status" value="1"/>
</dbReference>
<evidence type="ECO:0000256" key="10">
    <source>
        <dbReference type="PIRNR" id="PIRNR037226"/>
    </source>
</evidence>
<dbReference type="eggNOG" id="ENOG502QQPD">
    <property type="taxonomic scope" value="Eukaryota"/>
</dbReference>
<evidence type="ECO:0000256" key="2">
    <source>
        <dbReference type="ARBA" id="ARBA00022670"/>
    </source>
</evidence>
<dbReference type="Proteomes" id="UP000009022">
    <property type="component" value="Unassembled WGS sequence"/>
</dbReference>
<proteinExistence type="inferred from homology"/>
<dbReference type="OMA" id="HYAITDT"/>
<dbReference type="GeneID" id="6749946"/>
<comment type="catalytic activity">
    <reaction evidence="5">
        <text>N(2)-(4-aminobutanoyl)-L-ornithine + H2O = 4-aminobutanoate + L-ornithine</text>
        <dbReference type="Rhea" id="RHEA:59624"/>
        <dbReference type="ChEBI" id="CHEBI:15377"/>
        <dbReference type="ChEBI" id="CHEBI:46911"/>
        <dbReference type="ChEBI" id="CHEBI:59888"/>
        <dbReference type="ChEBI" id="CHEBI:143160"/>
        <dbReference type="EC" id="3.4.13.4"/>
    </reaction>
    <physiologicalReaction direction="left-to-right" evidence="5">
        <dbReference type="Rhea" id="RHEA:59625"/>
    </physiologicalReaction>
</comment>
<dbReference type="InterPro" id="IPR002933">
    <property type="entry name" value="Peptidase_M20"/>
</dbReference>
<evidence type="ECO:0000313" key="12">
    <source>
        <dbReference type="EMBL" id="EDV28752.1"/>
    </source>
</evidence>
<dbReference type="InterPro" id="IPR036264">
    <property type="entry name" value="Bact_exopeptidase_dim_dom"/>
</dbReference>
<dbReference type="GO" id="GO:0006508">
    <property type="term" value="P:proteolysis"/>
    <property type="evidence" value="ECO:0007669"/>
    <property type="project" value="UniProtKB-KW"/>
</dbReference>
<keyword evidence="13" id="KW-1185">Reference proteome</keyword>
<dbReference type="InterPro" id="IPR052030">
    <property type="entry name" value="Peptidase_M20/M20A_hydrolases"/>
</dbReference>
<dbReference type="SUPFAM" id="SSF55031">
    <property type="entry name" value="Bacterial exopeptidase dimerisation domain"/>
    <property type="match status" value="1"/>
</dbReference>
<dbReference type="FunFam" id="3.30.70.360:FF:000004">
    <property type="entry name" value="Peptidase M20 domain-containing protein 2"/>
    <property type="match status" value="1"/>
</dbReference>
<comment type="catalytic activity">
    <reaction evidence="6">
        <text>beta-alanyl-L-lysine + H2O = beta-alanine + L-lysine</text>
        <dbReference type="Rhea" id="RHEA:59608"/>
        <dbReference type="ChEBI" id="CHEBI:15377"/>
        <dbReference type="ChEBI" id="CHEBI:32551"/>
        <dbReference type="ChEBI" id="CHEBI:57966"/>
        <dbReference type="ChEBI" id="CHEBI:143161"/>
        <dbReference type="EC" id="3.4.13.4"/>
    </reaction>
    <physiologicalReaction direction="left-to-right" evidence="6">
        <dbReference type="Rhea" id="RHEA:59609"/>
    </physiologicalReaction>
</comment>
<sequence length="401" mass="44118">MSIEELKKIAIQAIDDKDRQLFDVNQQIHKNPELCFEEFKAHDVLTNFLEKEGFQVDRGYFMPTAFRAVFSRGKKGPKMCVLCEYDALPEIGHACGHNLIAEAGIAAAIGIKAAMESSQNDLGHIVVYGTPAEEGGGGKIKMIKEGCFDDIDVAMMVHPCPFDAGFVSILSLMEMTVTYEGKNAHASGYPWEGVNALDAAVQAYVNISTLRQQFKPSWRVHGVISNGGVKSNIIPSKSQLIYYIRAPSATELKLLKGKCENCFHSAAQATGCKVKIEYDVENIEDCYAALKNNVHLVHLYKKNATSLGIKFLPLDEEANLPSGSTDMGNVSWEVPSIHPLYKIDTEAANHTPEFTNATCTEQAHQQTLIAAKSMAMTTLDALTNADILRQIKEEFSKSVNH</sequence>
<evidence type="ECO:0000256" key="5">
    <source>
        <dbReference type="ARBA" id="ARBA00050966"/>
    </source>
</evidence>
<dbReference type="OrthoDB" id="6119954at2759"/>
<evidence type="ECO:0000256" key="1">
    <source>
        <dbReference type="ARBA" id="ARBA00022645"/>
    </source>
</evidence>
<dbReference type="SUPFAM" id="SSF53187">
    <property type="entry name" value="Zn-dependent exopeptidases"/>
    <property type="match status" value="1"/>
</dbReference>
<reference evidence="12 13" key="1">
    <citation type="journal article" date="2008" name="Nature">
        <title>The Trichoplax genome and the nature of placozoans.</title>
        <authorList>
            <person name="Srivastava M."/>
            <person name="Begovic E."/>
            <person name="Chapman J."/>
            <person name="Putnam N.H."/>
            <person name="Hellsten U."/>
            <person name="Kawashima T."/>
            <person name="Kuo A."/>
            <person name="Mitros T."/>
            <person name="Salamov A."/>
            <person name="Carpenter M.L."/>
            <person name="Signorovitch A.Y."/>
            <person name="Moreno M.A."/>
            <person name="Kamm K."/>
            <person name="Grimwood J."/>
            <person name="Schmutz J."/>
            <person name="Shapiro H."/>
            <person name="Grigoriev I.V."/>
            <person name="Buss L.W."/>
            <person name="Schierwater B."/>
            <person name="Dellaporta S.L."/>
            <person name="Rokhsar D.S."/>
        </authorList>
    </citation>
    <scope>NUCLEOTIDE SEQUENCE [LARGE SCALE GENOMIC DNA]</scope>
    <source>
        <strain evidence="12 13">Grell-BS-1999</strain>
    </source>
</reference>
<evidence type="ECO:0000256" key="9">
    <source>
        <dbReference type="ARBA" id="ARBA00059388"/>
    </source>
</evidence>
<comment type="catalytic activity">
    <reaction evidence="8">
        <text>beta-alanyl-L-ornithine + H2O = beta-alanine + L-ornithine</text>
        <dbReference type="Rhea" id="RHEA:59612"/>
        <dbReference type="ChEBI" id="CHEBI:15377"/>
        <dbReference type="ChEBI" id="CHEBI:46911"/>
        <dbReference type="ChEBI" id="CHEBI:57966"/>
        <dbReference type="ChEBI" id="CHEBI:143162"/>
        <dbReference type="EC" id="3.4.13.4"/>
    </reaction>
    <physiologicalReaction direction="left-to-right" evidence="8">
        <dbReference type="Rhea" id="RHEA:59613"/>
    </physiologicalReaction>
</comment>
<evidence type="ECO:0000256" key="8">
    <source>
        <dbReference type="ARBA" id="ARBA00052488"/>
    </source>
</evidence>
<dbReference type="Pfam" id="PF01546">
    <property type="entry name" value="Peptidase_M20"/>
    <property type="match status" value="1"/>
</dbReference>
<dbReference type="PIRSF" id="PIRSF037226">
    <property type="entry name" value="Amidohydrolase_ACY1L2_prd"/>
    <property type="match status" value="1"/>
</dbReference>
<comment type="similarity">
    <text evidence="10">Belongs to the peptidase M20A family.</text>
</comment>
<dbReference type="GO" id="GO:0016805">
    <property type="term" value="F:dipeptidase activity"/>
    <property type="evidence" value="ECO:0000318"/>
    <property type="project" value="GO_Central"/>
</dbReference>
<evidence type="ECO:0000256" key="7">
    <source>
        <dbReference type="ARBA" id="ARBA00051262"/>
    </source>
</evidence>
<comment type="catalytic activity">
    <reaction evidence="4">
        <text>N(2)-(4-aminobutanoyl)-L-arginine + H2O = 4-aminobutanoate + L-arginine</text>
        <dbReference type="Rhea" id="RHEA:59628"/>
        <dbReference type="ChEBI" id="CHEBI:15377"/>
        <dbReference type="ChEBI" id="CHEBI:32682"/>
        <dbReference type="ChEBI" id="CHEBI:59888"/>
        <dbReference type="ChEBI" id="CHEBI:143158"/>
        <dbReference type="EC" id="3.4.13.4"/>
    </reaction>
    <physiologicalReaction direction="left-to-right" evidence="4">
        <dbReference type="Rhea" id="RHEA:59629"/>
    </physiologicalReaction>
</comment>
<keyword evidence="2" id="KW-0645">Protease</keyword>
<name>B3RLE4_TRIAD</name>
<dbReference type="RefSeq" id="XP_002107954.1">
    <property type="nucleotide sequence ID" value="XM_002107918.1"/>
</dbReference>
<evidence type="ECO:0000259" key="11">
    <source>
        <dbReference type="Pfam" id="PF07687"/>
    </source>
</evidence>
<keyword evidence="3" id="KW-0378">Hydrolase</keyword>
<dbReference type="CDD" id="cd05672">
    <property type="entry name" value="M20_ACY1L2-like"/>
    <property type="match status" value="1"/>
</dbReference>